<dbReference type="EMBL" id="JASCZI010000246">
    <property type="protein sequence ID" value="MED6110431.1"/>
    <property type="molecule type" value="Genomic_DNA"/>
</dbReference>
<protein>
    <submittedName>
        <fullName evidence="2">Uncharacterized protein</fullName>
    </submittedName>
</protein>
<dbReference type="PANTHER" id="PTHR33625">
    <property type="entry name" value="OS08G0179900 PROTEIN"/>
    <property type="match status" value="1"/>
</dbReference>
<feature type="transmembrane region" description="Helical" evidence="1">
    <location>
        <begin position="296"/>
        <end position="315"/>
    </location>
</feature>
<evidence type="ECO:0000256" key="1">
    <source>
        <dbReference type="SAM" id="Phobius"/>
    </source>
</evidence>
<keyword evidence="3" id="KW-1185">Reference proteome</keyword>
<sequence>MGGGGAATRSAAKFAAGFNGLSSQIAENSLHNVARQVPETLSSPPPLRAMVGDMAPVYSSAPWDLDDWVVANVDDGEPNTERVLFGAVPSFHEAKAATRELKSAVERIYLSGRSCSKSECSSPHSGSQAYSWTSPRMENDGSQMVDDTTTISFPSIPTNAFHQAFHLLSSNTDAHNVVASIASDSNVWNAVMQNPALKEFFKSHYAAGVEEGLTTVNEEIEMLPADSDLGNALVDYMNSMFNKASITVAEMVTNMSSCIKNIFGPIIDEKSCGDHAFGIAATTTTIKENNFMNPTVAMGGTFMGLAMLVMIVVLLKRA</sequence>
<comment type="caution">
    <text evidence="2">The sequence shown here is derived from an EMBL/GenBank/DDBJ whole genome shotgun (WGS) entry which is preliminary data.</text>
</comment>
<keyword evidence="1" id="KW-1133">Transmembrane helix</keyword>
<gene>
    <name evidence="2" type="ORF">PIB30_042792</name>
</gene>
<evidence type="ECO:0000313" key="3">
    <source>
        <dbReference type="Proteomes" id="UP001341840"/>
    </source>
</evidence>
<evidence type="ECO:0000313" key="2">
    <source>
        <dbReference type="EMBL" id="MED6110431.1"/>
    </source>
</evidence>
<dbReference type="PANTHER" id="PTHR33625:SF4">
    <property type="entry name" value="OS08G0179900 PROTEIN"/>
    <property type="match status" value="1"/>
</dbReference>
<proteinExistence type="predicted"/>
<reference evidence="2 3" key="1">
    <citation type="journal article" date="2023" name="Plants (Basel)">
        <title>Bridging the Gap: Combining Genomics and Transcriptomics Approaches to Understand Stylosanthes scabra, an Orphan Legume from the Brazilian Caatinga.</title>
        <authorList>
            <person name="Ferreira-Neto J.R.C."/>
            <person name="da Silva M.D."/>
            <person name="Binneck E."/>
            <person name="de Melo N.F."/>
            <person name="da Silva R.H."/>
            <person name="de Melo A.L.T.M."/>
            <person name="Pandolfi V."/>
            <person name="Bustamante F.O."/>
            <person name="Brasileiro-Vidal A.C."/>
            <person name="Benko-Iseppon A.M."/>
        </authorList>
    </citation>
    <scope>NUCLEOTIDE SEQUENCE [LARGE SCALE GENOMIC DNA]</scope>
    <source>
        <tissue evidence="2">Leaves</tissue>
    </source>
</reference>
<name>A0ABU6QES6_9FABA</name>
<dbReference type="Proteomes" id="UP001341840">
    <property type="component" value="Unassembled WGS sequence"/>
</dbReference>
<accession>A0ABU6QES6</accession>
<keyword evidence="1" id="KW-0812">Transmembrane</keyword>
<organism evidence="2 3">
    <name type="scientific">Stylosanthes scabra</name>
    <dbReference type="NCBI Taxonomy" id="79078"/>
    <lineage>
        <taxon>Eukaryota</taxon>
        <taxon>Viridiplantae</taxon>
        <taxon>Streptophyta</taxon>
        <taxon>Embryophyta</taxon>
        <taxon>Tracheophyta</taxon>
        <taxon>Spermatophyta</taxon>
        <taxon>Magnoliopsida</taxon>
        <taxon>eudicotyledons</taxon>
        <taxon>Gunneridae</taxon>
        <taxon>Pentapetalae</taxon>
        <taxon>rosids</taxon>
        <taxon>fabids</taxon>
        <taxon>Fabales</taxon>
        <taxon>Fabaceae</taxon>
        <taxon>Papilionoideae</taxon>
        <taxon>50 kb inversion clade</taxon>
        <taxon>dalbergioids sensu lato</taxon>
        <taxon>Dalbergieae</taxon>
        <taxon>Pterocarpus clade</taxon>
        <taxon>Stylosanthes</taxon>
    </lineage>
</organism>
<keyword evidence="1" id="KW-0472">Membrane</keyword>